<evidence type="ECO:0000256" key="1">
    <source>
        <dbReference type="ARBA" id="ARBA00022679"/>
    </source>
</evidence>
<dbReference type="Pfam" id="PF02515">
    <property type="entry name" value="CoA_transf_3"/>
    <property type="match status" value="1"/>
</dbReference>
<dbReference type="InterPro" id="IPR044855">
    <property type="entry name" value="CoA-Trfase_III_dom3_sf"/>
</dbReference>
<dbReference type="Gene3D" id="3.40.50.10540">
    <property type="entry name" value="Crotonobetainyl-coa:carnitine coa-transferase, domain 1"/>
    <property type="match status" value="1"/>
</dbReference>
<dbReference type="Proteomes" id="UP001521150">
    <property type="component" value="Unassembled WGS sequence"/>
</dbReference>
<dbReference type="PANTHER" id="PTHR48207">
    <property type="entry name" value="SUCCINATE--HYDROXYMETHYLGLUTARATE COA-TRANSFERASE"/>
    <property type="match status" value="1"/>
</dbReference>
<sequence length="387" mass="41019">MPLDGITVLEVGVFMAGPYATMQLADLGAEVLKVENPTGGDPVRQAGPFVDGTSSPFARLNRNKKSVALDLKSPDGRAAFRRLADRADVLVENLRPGAMRGLRLDYETLRQTNPRLIYASASGWGQDGPLATLPGLDIMAQARSGLMSITGEAGGGPAKVGVPVCDLVCGLYVALAVTAALRERDRSGEGQYIDVSLLESGVSLAVWEAGKYFATGEVGGPLGTAHQSQAPYQAVRCADGWLTVGAITPKTWLGLCEVLGLQALVDDERFNDAYRRKENVAELIPLIEDVTSMRTVTELVAALNRAEVPCAPISDYGEVFTADALTKRGFLWDSTDGVRQLGSPMRLSRTPTQRNAAGPALGADTRAALLAVGYTNEEIDELVGGQS</sequence>
<dbReference type="EMBL" id="JAJVCN010000001">
    <property type="protein sequence ID" value="MCE7001340.1"/>
    <property type="molecule type" value="Genomic_DNA"/>
</dbReference>
<dbReference type="PANTHER" id="PTHR48207:SF3">
    <property type="entry name" value="SUCCINATE--HYDROXYMETHYLGLUTARATE COA-TRANSFERASE"/>
    <property type="match status" value="1"/>
</dbReference>
<reference evidence="2 3" key="1">
    <citation type="submission" date="2021-12" db="EMBL/GenBank/DDBJ databases">
        <title>Genome sequence of Kibdelosporangium philippinense ATCC 49844.</title>
        <authorList>
            <person name="Fedorov E.A."/>
            <person name="Omeragic M."/>
            <person name="Shalygina K.F."/>
            <person name="Maclea K.S."/>
        </authorList>
    </citation>
    <scope>NUCLEOTIDE SEQUENCE [LARGE SCALE GENOMIC DNA]</scope>
    <source>
        <strain evidence="2 3">ATCC 49844</strain>
    </source>
</reference>
<dbReference type="Gene3D" id="3.30.1540.10">
    <property type="entry name" value="formyl-coa transferase, domain 3"/>
    <property type="match status" value="1"/>
</dbReference>
<accession>A0ABS8Z0G0</accession>
<organism evidence="2 3">
    <name type="scientific">Kibdelosporangium philippinense</name>
    <dbReference type="NCBI Taxonomy" id="211113"/>
    <lineage>
        <taxon>Bacteria</taxon>
        <taxon>Bacillati</taxon>
        <taxon>Actinomycetota</taxon>
        <taxon>Actinomycetes</taxon>
        <taxon>Pseudonocardiales</taxon>
        <taxon>Pseudonocardiaceae</taxon>
        <taxon>Kibdelosporangium</taxon>
    </lineage>
</organism>
<name>A0ABS8Z0G0_9PSEU</name>
<evidence type="ECO:0000313" key="2">
    <source>
        <dbReference type="EMBL" id="MCE7001340.1"/>
    </source>
</evidence>
<dbReference type="GO" id="GO:0016740">
    <property type="term" value="F:transferase activity"/>
    <property type="evidence" value="ECO:0007669"/>
    <property type="project" value="UniProtKB-KW"/>
</dbReference>
<evidence type="ECO:0000313" key="3">
    <source>
        <dbReference type="Proteomes" id="UP001521150"/>
    </source>
</evidence>
<dbReference type="InterPro" id="IPR023606">
    <property type="entry name" value="CoA-Trfase_III_dom_1_sf"/>
</dbReference>
<dbReference type="RefSeq" id="WP_233722412.1">
    <property type="nucleotide sequence ID" value="NZ_JAJVCN010000001.1"/>
</dbReference>
<proteinExistence type="predicted"/>
<dbReference type="InterPro" id="IPR003673">
    <property type="entry name" value="CoA-Trfase_fam_III"/>
</dbReference>
<protein>
    <submittedName>
        <fullName evidence="2">CoA transferase</fullName>
    </submittedName>
</protein>
<dbReference type="InterPro" id="IPR050483">
    <property type="entry name" value="CoA-transferase_III_domain"/>
</dbReference>
<comment type="caution">
    <text evidence="2">The sequence shown here is derived from an EMBL/GenBank/DDBJ whole genome shotgun (WGS) entry which is preliminary data.</text>
</comment>
<keyword evidence="1 2" id="KW-0808">Transferase</keyword>
<dbReference type="SUPFAM" id="SSF89796">
    <property type="entry name" value="CoA-transferase family III (CaiB/BaiF)"/>
    <property type="match status" value="1"/>
</dbReference>
<gene>
    <name evidence="2" type="ORF">LWC34_00565</name>
</gene>
<keyword evidence="3" id="KW-1185">Reference proteome</keyword>